<gene>
    <name evidence="2" type="ORF">F2Q69_00023553</name>
</gene>
<reference evidence="2" key="1">
    <citation type="submission" date="2019-12" db="EMBL/GenBank/DDBJ databases">
        <title>Genome sequencing and annotation of Brassica cretica.</title>
        <authorList>
            <person name="Studholme D.J."/>
            <person name="Sarris P."/>
        </authorList>
    </citation>
    <scope>NUCLEOTIDE SEQUENCE</scope>
    <source>
        <strain evidence="2">PFS-109/04</strain>
        <tissue evidence="2">Leaf</tissue>
    </source>
</reference>
<name>A0A8S9QHG7_BRACR</name>
<evidence type="ECO:0000313" key="3">
    <source>
        <dbReference type="Proteomes" id="UP000712600"/>
    </source>
</evidence>
<dbReference type="AlphaFoldDB" id="A0A8S9QHG7"/>
<sequence>MLTNQPSTMQPSRSPTWENFPIHVGHLLCFLDWLQSDKQQNLPTIGVMRKRFHWKLVKPSMPGPATDQNKRKRPVSDFPKAI</sequence>
<evidence type="ECO:0000313" key="2">
    <source>
        <dbReference type="EMBL" id="KAF3539423.1"/>
    </source>
</evidence>
<dbReference type="Proteomes" id="UP000712600">
    <property type="component" value="Unassembled WGS sequence"/>
</dbReference>
<accession>A0A8S9QHG7</accession>
<protein>
    <submittedName>
        <fullName evidence="2">Uncharacterized protein</fullName>
    </submittedName>
</protein>
<dbReference type="EMBL" id="QGKX02001290">
    <property type="protein sequence ID" value="KAF3539423.1"/>
    <property type="molecule type" value="Genomic_DNA"/>
</dbReference>
<proteinExistence type="predicted"/>
<organism evidence="2 3">
    <name type="scientific">Brassica cretica</name>
    <name type="common">Mustard</name>
    <dbReference type="NCBI Taxonomy" id="69181"/>
    <lineage>
        <taxon>Eukaryota</taxon>
        <taxon>Viridiplantae</taxon>
        <taxon>Streptophyta</taxon>
        <taxon>Embryophyta</taxon>
        <taxon>Tracheophyta</taxon>
        <taxon>Spermatophyta</taxon>
        <taxon>Magnoliopsida</taxon>
        <taxon>eudicotyledons</taxon>
        <taxon>Gunneridae</taxon>
        <taxon>Pentapetalae</taxon>
        <taxon>rosids</taxon>
        <taxon>malvids</taxon>
        <taxon>Brassicales</taxon>
        <taxon>Brassicaceae</taxon>
        <taxon>Brassiceae</taxon>
        <taxon>Brassica</taxon>
    </lineage>
</organism>
<feature type="region of interest" description="Disordered" evidence="1">
    <location>
        <begin position="58"/>
        <end position="82"/>
    </location>
</feature>
<comment type="caution">
    <text evidence="2">The sequence shown here is derived from an EMBL/GenBank/DDBJ whole genome shotgun (WGS) entry which is preliminary data.</text>
</comment>
<evidence type="ECO:0000256" key="1">
    <source>
        <dbReference type="SAM" id="MobiDB-lite"/>
    </source>
</evidence>